<feature type="transmembrane region" description="Helical" evidence="6">
    <location>
        <begin position="282"/>
        <end position="299"/>
    </location>
</feature>
<evidence type="ECO:0000256" key="6">
    <source>
        <dbReference type="SAM" id="Phobius"/>
    </source>
</evidence>
<dbReference type="Pfam" id="PF06738">
    <property type="entry name" value="ThrE"/>
    <property type="match status" value="1"/>
</dbReference>
<sequence length="426" mass="46737">MTERQHIEHAIELLLLHQRFLVLCAKALMLYGAPLHHLEDNLTRLSKLLDLEMTASTLPGLILLSFDDSMTHTSETKVIRCTNGIDMHRLDETNKVLRRIAHLEIDIHQATKELEDVMTAPPIYPWYVQILNWGVLSWSLCLVFFGGSWTDSGVSCMLGLIVGCMNLAAGKLSGYTNFFDASASIISGLIGAAFAKWSCFGATALSATAVLLPGLVMTTGVIELSSRHMVAGTVRIFYALLLAFIIAYGIQLGVEIYNKLVGNDVMDNSYLDLTTCDSLTKWSWFGTFPVAIVSISILVNIHWKHWFTVTVIAGATFGIFYLFKSVLFLDDLAPVVASFALGMIANIYSKLTGQTAYVILLPGEMFLVPGSIGVRGFSSMLNKTDGQSLTLALQMITTCLSIMMGLFASTFLVYPTGKQHSAMMTV</sequence>
<name>A0A1Y1VY42_9FUNG</name>
<proteinExistence type="inferred from homology"/>
<keyword evidence="10" id="KW-1185">Reference proteome</keyword>
<protein>
    <submittedName>
        <fullName evidence="9">DUF1212-domain-containing protein</fullName>
    </submittedName>
</protein>
<dbReference type="GeneID" id="63801815"/>
<dbReference type="STRING" id="61395.A0A1Y1VY42"/>
<feature type="transmembrane region" description="Helical" evidence="6">
    <location>
        <begin position="236"/>
        <end position="254"/>
    </location>
</feature>
<keyword evidence="4 6" id="KW-0472">Membrane</keyword>
<evidence type="ECO:0000313" key="9">
    <source>
        <dbReference type="EMBL" id="ORX66153.1"/>
    </source>
</evidence>
<evidence type="ECO:0000259" key="8">
    <source>
        <dbReference type="Pfam" id="PF12821"/>
    </source>
</evidence>
<dbReference type="PANTHER" id="PTHR31082:SF4">
    <property type="entry name" value="PHEROMONE-REGULATED MEMBRANE PROTEIN 10"/>
    <property type="match status" value="1"/>
</dbReference>
<dbReference type="RefSeq" id="XP_040740180.1">
    <property type="nucleotide sequence ID" value="XM_040885167.1"/>
</dbReference>
<dbReference type="InterPro" id="IPR024528">
    <property type="entry name" value="ThrE_2"/>
</dbReference>
<evidence type="ECO:0000256" key="3">
    <source>
        <dbReference type="ARBA" id="ARBA00022989"/>
    </source>
</evidence>
<evidence type="ECO:0000256" key="5">
    <source>
        <dbReference type="ARBA" id="ARBA00034125"/>
    </source>
</evidence>
<accession>A0A1Y1VY42</accession>
<feature type="domain" description="Threonine/Serine exporter ThrE" evidence="8">
    <location>
        <begin position="290"/>
        <end position="411"/>
    </location>
</feature>
<dbReference type="AlphaFoldDB" id="A0A1Y1VY42"/>
<reference evidence="9 10" key="1">
    <citation type="submission" date="2016-07" db="EMBL/GenBank/DDBJ databases">
        <title>Pervasive Adenine N6-methylation of Active Genes in Fungi.</title>
        <authorList>
            <consortium name="DOE Joint Genome Institute"/>
            <person name="Mondo S.J."/>
            <person name="Dannebaum R.O."/>
            <person name="Kuo R.C."/>
            <person name="Labutti K."/>
            <person name="Haridas S."/>
            <person name="Kuo A."/>
            <person name="Salamov A."/>
            <person name="Ahrendt S.R."/>
            <person name="Lipzen A."/>
            <person name="Sullivan W."/>
            <person name="Andreopoulos W.B."/>
            <person name="Clum A."/>
            <person name="Lindquist E."/>
            <person name="Daum C."/>
            <person name="Ramamoorthy G.K."/>
            <person name="Gryganskyi A."/>
            <person name="Culley D."/>
            <person name="Magnuson J.K."/>
            <person name="James T.Y."/>
            <person name="O'Malley M.A."/>
            <person name="Stajich J.E."/>
            <person name="Spatafora J.W."/>
            <person name="Visel A."/>
            <person name="Grigoriev I.V."/>
        </authorList>
    </citation>
    <scope>NUCLEOTIDE SEQUENCE [LARGE SCALE GENOMIC DNA]</scope>
    <source>
        <strain evidence="9 10">ATCC 12442</strain>
    </source>
</reference>
<gene>
    <name evidence="9" type="ORF">DL89DRAFT_249592</name>
</gene>
<feature type="transmembrane region" description="Helical" evidence="6">
    <location>
        <begin position="356"/>
        <end position="377"/>
    </location>
</feature>
<feature type="transmembrane region" description="Helical" evidence="6">
    <location>
        <begin position="306"/>
        <end position="326"/>
    </location>
</feature>
<dbReference type="Pfam" id="PF12821">
    <property type="entry name" value="ThrE_2"/>
    <property type="match status" value="1"/>
</dbReference>
<comment type="similarity">
    <text evidence="5">Belongs to the ThrE exporter (TC 2.A.79) family.</text>
</comment>
<comment type="subcellular location">
    <subcellularLocation>
        <location evidence="1">Membrane</location>
        <topology evidence="1">Multi-pass membrane protein</topology>
    </subcellularLocation>
</comment>
<evidence type="ECO:0000259" key="7">
    <source>
        <dbReference type="Pfam" id="PF06738"/>
    </source>
</evidence>
<feature type="transmembrane region" description="Helical" evidence="6">
    <location>
        <begin position="332"/>
        <end position="349"/>
    </location>
</feature>
<evidence type="ECO:0000256" key="4">
    <source>
        <dbReference type="ARBA" id="ARBA00023136"/>
    </source>
</evidence>
<evidence type="ECO:0000256" key="2">
    <source>
        <dbReference type="ARBA" id="ARBA00022692"/>
    </source>
</evidence>
<keyword evidence="3 6" id="KW-1133">Transmembrane helix</keyword>
<dbReference type="PANTHER" id="PTHR31082">
    <property type="entry name" value="PHEROMONE-REGULATED MEMBRANE PROTEIN 10"/>
    <property type="match status" value="1"/>
</dbReference>
<organism evidence="9 10">
    <name type="scientific">Linderina pennispora</name>
    <dbReference type="NCBI Taxonomy" id="61395"/>
    <lineage>
        <taxon>Eukaryota</taxon>
        <taxon>Fungi</taxon>
        <taxon>Fungi incertae sedis</taxon>
        <taxon>Zoopagomycota</taxon>
        <taxon>Kickxellomycotina</taxon>
        <taxon>Kickxellomycetes</taxon>
        <taxon>Kickxellales</taxon>
        <taxon>Kickxellaceae</taxon>
        <taxon>Linderina</taxon>
    </lineage>
</organism>
<dbReference type="OrthoDB" id="413008at2759"/>
<dbReference type="Proteomes" id="UP000193922">
    <property type="component" value="Unassembled WGS sequence"/>
</dbReference>
<keyword evidence="2 6" id="KW-0812">Transmembrane</keyword>
<dbReference type="GO" id="GO:0022857">
    <property type="term" value="F:transmembrane transporter activity"/>
    <property type="evidence" value="ECO:0007669"/>
    <property type="project" value="InterPro"/>
</dbReference>
<feature type="domain" description="Threonine/serine exporter-like N-terminal" evidence="7">
    <location>
        <begin position="19"/>
        <end position="256"/>
    </location>
</feature>
<evidence type="ECO:0000313" key="10">
    <source>
        <dbReference type="Proteomes" id="UP000193922"/>
    </source>
</evidence>
<feature type="transmembrane region" description="Helical" evidence="6">
    <location>
        <begin position="152"/>
        <end position="170"/>
    </location>
</feature>
<feature type="transmembrane region" description="Helical" evidence="6">
    <location>
        <begin position="389"/>
        <end position="414"/>
    </location>
</feature>
<feature type="transmembrane region" description="Helical" evidence="6">
    <location>
        <begin position="201"/>
        <end position="224"/>
    </location>
</feature>
<dbReference type="InterPro" id="IPR051361">
    <property type="entry name" value="ThrE/Ser_Exporter"/>
</dbReference>
<dbReference type="EMBL" id="MCFD01000017">
    <property type="protein sequence ID" value="ORX66153.1"/>
    <property type="molecule type" value="Genomic_DNA"/>
</dbReference>
<dbReference type="GO" id="GO:0016020">
    <property type="term" value="C:membrane"/>
    <property type="evidence" value="ECO:0007669"/>
    <property type="project" value="UniProtKB-SubCell"/>
</dbReference>
<dbReference type="InterPro" id="IPR010619">
    <property type="entry name" value="ThrE-like_N"/>
</dbReference>
<comment type="caution">
    <text evidence="9">The sequence shown here is derived from an EMBL/GenBank/DDBJ whole genome shotgun (WGS) entry which is preliminary data.</text>
</comment>
<evidence type="ECO:0000256" key="1">
    <source>
        <dbReference type="ARBA" id="ARBA00004141"/>
    </source>
</evidence>
<feature type="transmembrane region" description="Helical" evidence="6">
    <location>
        <begin position="126"/>
        <end position="146"/>
    </location>
</feature>